<evidence type="ECO:0000256" key="2">
    <source>
        <dbReference type="SAM" id="Phobius"/>
    </source>
</evidence>
<dbReference type="EMBL" id="JACEFO010001687">
    <property type="protein sequence ID" value="KAF8721023.1"/>
    <property type="molecule type" value="Genomic_DNA"/>
</dbReference>
<dbReference type="Proteomes" id="UP000636709">
    <property type="component" value="Unassembled WGS sequence"/>
</dbReference>
<feature type="domain" description="FMP27/BLTP2/Hobbit GFWDK motif-containing RBG unit" evidence="3">
    <location>
        <begin position="1186"/>
        <end position="1334"/>
    </location>
</feature>
<gene>
    <name evidence="4" type="ORF">HU200_023435</name>
</gene>
<feature type="region of interest" description="Disordered" evidence="1">
    <location>
        <begin position="136"/>
        <end position="159"/>
    </location>
</feature>
<feature type="compositionally biased region" description="Acidic residues" evidence="1">
    <location>
        <begin position="1677"/>
        <end position="1692"/>
    </location>
</feature>
<evidence type="ECO:0000256" key="1">
    <source>
        <dbReference type="SAM" id="MobiDB-lite"/>
    </source>
</evidence>
<accession>A0A835EXN2</accession>
<feature type="region of interest" description="Disordered" evidence="1">
    <location>
        <begin position="1045"/>
        <end position="1070"/>
    </location>
</feature>
<keyword evidence="2" id="KW-0812">Transmembrane</keyword>
<dbReference type="PANTHER" id="PTHR15678:SF8">
    <property type="entry name" value="PROTEIN KINKY POLLEN"/>
    <property type="match status" value="1"/>
</dbReference>
<dbReference type="OrthoDB" id="1562405at2759"/>
<dbReference type="InterPro" id="IPR045167">
    <property type="entry name" value="Hobbit"/>
</dbReference>
<keyword evidence="2" id="KW-1133">Transmembrane helix</keyword>
<dbReference type="SMART" id="SM01214">
    <property type="entry name" value="Fmp27_GFWDK"/>
    <property type="match status" value="1"/>
</dbReference>
<feature type="region of interest" description="Disordered" evidence="1">
    <location>
        <begin position="1760"/>
        <end position="1817"/>
    </location>
</feature>
<name>A0A835EXN2_9POAL</name>
<protein>
    <recommendedName>
        <fullName evidence="3">FMP27/BLTP2/Hobbit GFWDK motif-containing RBG unit domain-containing protein</fullName>
    </recommendedName>
</protein>
<feature type="transmembrane region" description="Helical" evidence="2">
    <location>
        <begin position="31"/>
        <end position="53"/>
    </location>
</feature>
<comment type="caution">
    <text evidence="4">The sequence shown here is derived from an EMBL/GenBank/DDBJ whole genome shotgun (WGS) entry which is preliminary data.</text>
</comment>
<reference evidence="4" key="1">
    <citation type="submission" date="2020-07" db="EMBL/GenBank/DDBJ databases">
        <title>Genome sequence and genetic diversity analysis of an under-domesticated orphan crop, white fonio (Digitaria exilis).</title>
        <authorList>
            <person name="Bennetzen J.L."/>
            <person name="Chen S."/>
            <person name="Ma X."/>
            <person name="Wang X."/>
            <person name="Yssel A.E.J."/>
            <person name="Chaluvadi S.R."/>
            <person name="Johnson M."/>
            <person name="Gangashetty P."/>
            <person name="Hamidou F."/>
            <person name="Sanogo M.D."/>
            <person name="Zwaenepoel A."/>
            <person name="Wallace J."/>
            <person name="Van De Peer Y."/>
            <person name="Van Deynze A."/>
        </authorList>
    </citation>
    <scope>NUCLEOTIDE SEQUENCE</scope>
    <source>
        <tissue evidence="4">Leaves</tissue>
    </source>
</reference>
<feature type="region of interest" description="Disordered" evidence="1">
    <location>
        <begin position="1601"/>
        <end position="1630"/>
    </location>
</feature>
<dbReference type="Pfam" id="PF10344">
    <property type="entry name" value="Hobbit"/>
    <property type="match status" value="1"/>
</dbReference>
<feature type="region of interest" description="Disordered" evidence="1">
    <location>
        <begin position="2270"/>
        <end position="2311"/>
    </location>
</feature>
<dbReference type="InterPro" id="IPR019441">
    <property type="entry name" value="FMP27/BLTP2/Hobbit_GFWDK_RBG"/>
</dbReference>
<feature type="compositionally biased region" description="Basic and acidic residues" evidence="1">
    <location>
        <begin position="2343"/>
        <end position="2368"/>
    </location>
</feature>
<feature type="region of interest" description="Disordered" evidence="1">
    <location>
        <begin position="2334"/>
        <end position="2368"/>
    </location>
</feature>
<feature type="region of interest" description="Disordered" evidence="1">
    <location>
        <begin position="1667"/>
        <end position="1692"/>
    </location>
</feature>
<organism evidence="4 5">
    <name type="scientific">Digitaria exilis</name>
    <dbReference type="NCBI Taxonomy" id="1010633"/>
    <lineage>
        <taxon>Eukaryota</taxon>
        <taxon>Viridiplantae</taxon>
        <taxon>Streptophyta</taxon>
        <taxon>Embryophyta</taxon>
        <taxon>Tracheophyta</taxon>
        <taxon>Spermatophyta</taxon>
        <taxon>Magnoliopsida</taxon>
        <taxon>Liliopsida</taxon>
        <taxon>Poales</taxon>
        <taxon>Poaceae</taxon>
        <taxon>PACMAD clade</taxon>
        <taxon>Panicoideae</taxon>
        <taxon>Panicodae</taxon>
        <taxon>Paniceae</taxon>
        <taxon>Anthephorinae</taxon>
        <taxon>Digitaria</taxon>
    </lineage>
</organism>
<keyword evidence="2" id="KW-0472">Membrane</keyword>
<proteinExistence type="predicted"/>
<evidence type="ECO:0000313" key="5">
    <source>
        <dbReference type="Proteomes" id="UP000636709"/>
    </source>
</evidence>
<evidence type="ECO:0000313" key="4">
    <source>
        <dbReference type="EMBL" id="KAF8721023.1"/>
    </source>
</evidence>
<keyword evidence="5" id="KW-1185">Reference proteome</keyword>
<dbReference type="PANTHER" id="PTHR15678">
    <property type="entry name" value="ANTIGEN MLAA-22-RELATED"/>
    <property type="match status" value="1"/>
</dbReference>
<feature type="compositionally biased region" description="Polar residues" evidence="1">
    <location>
        <begin position="2281"/>
        <end position="2301"/>
    </location>
</feature>
<sequence length="2631" mass="293752">MMVGLVQLLVAFVVAWEAVELVLRHGLLLSVFKLGVLAALAAAAGCVAVILLARAVAWVLRRAAKLSIGCRSYGLNYLRDITISSPKGAVESICIGEIRLGLRKPLTQLGFTILTHGPILQLQISDLDVVLRQPVKSANKKKPSPRKPSSSSSIKSKGKSKGQVKWRLITSVASLLSLSIVELRLKAPKAALGIKDLKIDISKTGGLDPVLNVQINLIPLFVQALESDSIDSNTSVFSKLDWWVSGQYCSAMDTSDCSSFLFEDISLSCDLHQRDKGIKVKNLDLILGPIVVNLEEKLFTKKKQSASTVADQKDGSSVDNKSAVRSEGGKLASLNKKISLFPEKVSFNMSKLDLKFLPKDHGLSVNNEIGSISLKCTRLQPQQDFGESATHLRLETDVTEIHLLMDGATSVLEVAKISTVVSAKIPTQPSLPVQSEVDVKISGFQCNLIISRIKPLIRINSDKKKPLVLHENSQQEKAPKEKLALAWSCTLSAPDLTLVLHSLDDVPLYHCLFQSTSVSASKLVDQGTQLHVKLGELKLLVAGKRLQSMNENISGTLLHISHSTLDLEQKGPGKDNGEDHAQASICVNISGIRMYVCFYYLESLCANAMSYKVFLKSILPPKKRSVQENAQKSSKKAKGAQLLKINVAQCFIMYDGDMRLEDMTIADPKRVNFGSQGGRVVIINEADGTPRMAYVNSTGPPDHKNVHFSTSLEIYQICVSLNKAKHSKQVELESFRLTHKEDQLDNKPVEETKLFDVRKAKFVQRSGGQNDVATCSLINVTDIAIRWEPDPYLELLEVATRLKSVLHKIKLQNSVTEVKDDTLSMDIPAKKEDHGQHEKAQRKRESVIAIDLESLKISGEFADGVEAMVQVGSIFSENAKIGVLVEGLALSFCGAWLFKSSRMQLSRIPISVSDSHPDKKLQSAAVCDWVIQCRDANICLPFRLQLRAIDDAVEDTLRAFKLISAAKTSVLFPEKKSSTTSSSKKSKSKSMAFRYVRVIVRDLIAEIEEEPIQGWLDEHISLMKNIFCETTVRLNLLDELASGKNKDSPMAKLDTSASEKTNDCPEADANVPGAHSIEKLREEIYRQAFQSYYQACQKLPISEGSGACSSGFQSGFKMSTRRSSVMSVRAKDVDVSLSKIDGGDEGMISFIKSMDPVCAKNDIPFSRLYGSNFTLKTRSLSVYLRDYAFPLFSGTSGKCDGRLVLGQQATCFQPQVRQDVYVGKWWRVNLLRSATGYTPPMKTYCDIPLHFKKGEVSFGVGYEPVFADISYAFTCALRRANLAKRWFFDRPEPPRRERSLPWWDDMRNYIHGKFKLSFNDTEWHLPASTNPYEKVDQMLITSDYMEICYVDGYVSLSSKYLKVHITSLESLAKKTSLEIPHHSTIPFLETPSFFMDISIQWGCDSGNPMDHFIFALPAEGKPRDKVFDPFRSTSLSLKWSFSLKPSTIEPIEHQRKSDVYTNDSPTVNVGPHDLVWLTKWWNLLFLPPHKLRLFSRFPRFGVPRFIRSGNLPLDRVMTEQCIRFDAILLKINNMPLQPDDPAKDLTLHFTKFRVEIAFSRGKQIFTFDCKREPLDLVYQGIDLHLVKVFLNRTPEASTFKDSKIENKSTKDRDSPGCEKGKKKTNSTEKSRDDGFFLHSDYFTIRKQTPKADAARLSAWQEDGRKKSEMPLIKSEFDGGDESDHDQSGSDDEGFNVVVADSCQRVFVHGLKILWNLENRAAILSWVGGLTQAFQPPKPSPSRQYTQRKILEKKQLIKEAEMPKDGALNSVSSASQPSEPQQIKSSESPPSSGSSKSDQTSSSETALKPSNNSDAEEEGTRHFMVNVVQPQFNLHSEEANGRFLLAAGSGRVMVRSFHSIVQVGQAMLEKATASSNVATGGDEPEMTWSRVELSVMLEHVQAHVAPTDVDPGAGIQWLPKIHRRSSEVKRTGALLERVFMPCQMYLRYTQHKGGTPELKVKPLKELAFNSPDITAGMTSRQFQVMMDVLTNLLFARTPRKPKSNLSYPLDNDDDDIEEASDAIVPDGVEEVELAKIGVEVKERARNLLLDDIRALCTSAESSHDQSSSPKADDSTWIVSGSRLMLVKQLKKGLVNIRNGRKEAYSTLRIAMQKAAQLRLMEKEKNKSPSCAMRVSTRINKIVWSMLADGKSFAEAEINDMIFYFDRDYKDIGIAQLTTKLFVLKNGLANAKSDTVLAPWNPPSEWGKNAMLRVNARQGAPTGGNSVIESFLVDIYPLKIYLTEAMYRMMWGYFFPGEEQQPQKRQELFKVSTTAGTRRKKSTSGVETNSPNNQSSKESTFSQKPELRRTSSFDRTWEETVAESVANELVSQIQVHSNAQTESQDSAKDSKLLRPVRSTREDKKIEPNEVKQTRPQKLMDFRNIKISQVELLLTYEGLPFAVSDVRLLMDTFHREDFTGTWPRLFARVKKHIVWGVLKSVTGMQGKKFKAKSTSQKEPSAALISASDFNLSDSDGDDAGNSDQLPAFLKKPSDGAGDGFATSVKGLFNSQKKKAKAFVLKTMKGEADHDFHGERSENEIEFSPFARQLTITKTKKLIRRHTKKLNKSKVHKNAGGVLTIDWLTQHPHYIQCTKDTGLTARVLISEIRRPPSFSGAKKISLIIPLRHMSTYLGI</sequence>
<feature type="compositionally biased region" description="Low complexity" evidence="1">
    <location>
        <begin position="1774"/>
        <end position="1803"/>
    </location>
</feature>
<evidence type="ECO:0000259" key="3">
    <source>
        <dbReference type="SMART" id="SM01214"/>
    </source>
</evidence>